<name>H1LI14_9LACO</name>
<dbReference type="Proteomes" id="UP000005025">
    <property type="component" value="Unassembled WGS sequence"/>
</dbReference>
<gene>
    <name evidence="1" type="ORF">HMPREF9104_02255</name>
</gene>
<dbReference type="EMBL" id="AGRJ01000200">
    <property type="protein sequence ID" value="EHO50049.1"/>
    <property type="molecule type" value="Genomic_DNA"/>
</dbReference>
<accession>H1LI14</accession>
<evidence type="ECO:0000313" key="1">
    <source>
        <dbReference type="EMBL" id="EHO50049.1"/>
    </source>
</evidence>
<dbReference type="HOGENOM" id="CLU_3154184_0_0_9"/>
<dbReference type="AlphaFoldDB" id="H1LI14"/>
<reference evidence="1 2" key="1">
    <citation type="submission" date="2011-09" db="EMBL/GenBank/DDBJ databases">
        <authorList>
            <person name="Weinstock G."/>
            <person name="Sodergren E."/>
            <person name="Clifton S."/>
            <person name="Fulton L."/>
            <person name="Fulton B."/>
            <person name="Courtney L."/>
            <person name="Fronick C."/>
            <person name="Harrison M."/>
            <person name="Strong C."/>
            <person name="Farmer C."/>
            <person name="Delahaunty K."/>
            <person name="Markovic C."/>
            <person name="Hall O."/>
            <person name="Minx P."/>
            <person name="Tomlinson C."/>
            <person name="Mitreva M."/>
            <person name="Hou S."/>
            <person name="Chen J."/>
            <person name="Wollam A."/>
            <person name="Pepin K.H."/>
            <person name="Johnson M."/>
            <person name="Bhonagiri V."/>
            <person name="Zhang X."/>
            <person name="Suruliraj S."/>
            <person name="Warren W."/>
            <person name="Chinwalla A."/>
            <person name="Mardis E.R."/>
            <person name="Wilson R.K."/>
        </authorList>
    </citation>
    <scope>NUCLEOTIDE SEQUENCE [LARGE SCALE GENOMIC DNA]</scope>
    <source>
        <strain evidence="1 2">F0435</strain>
    </source>
</reference>
<protein>
    <submittedName>
        <fullName evidence="1">Uncharacterized protein</fullName>
    </submittedName>
</protein>
<dbReference type="STRING" id="797516.HMPREF9104_02255"/>
<comment type="caution">
    <text evidence="1">The sequence shown here is derived from an EMBL/GenBank/DDBJ whole genome shotgun (WGS) entry which is preliminary data.</text>
</comment>
<sequence length="48" mass="5654">MMIHINHFSSFSAKARVNPSEKLIFWPFSVFTNYSGIEPWDLLFNFSV</sequence>
<evidence type="ECO:0000313" key="2">
    <source>
        <dbReference type="Proteomes" id="UP000005025"/>
    </source>
</evidence>
<proteinExistence type="predicted"/>
<organism evidence="1 2">
    <name type="scientific">Lentilactobacillus kisonensis F0435</name>
    <dbReference type="NCBI Taxonomy" id="797516"/>
    <lineage>
        <taxon>Bacteria</taxon>
        <taxon>Bacillati</taxon>
        <taxon>Bacillota</taxon>
        <taxon>Bacilli</taxon>
        <taxon>Lactobacillales</taxon>
        <taxon>Lactobacillaceae</taxon>
        <taxon>Lentilactobacillus</taxon>
    </lineage>
</organism>